<sequence>MAKSEHNQEAILREFVSRFIGSLRDWYQALGEYRQLQIVRAASTFAVMDIIFREFLGDPDQFYKQARQEFFEMRCCLLRKKDIDFHYTRMSSRYHILGGINNKSLKNVYVNSLPAELQDELHRRIDSSGRPFTHITLGEIHMFTLNALEKLYATQKVFSKMLKEGKRYEAQCKQPSYQIKCKSSEQCTCKTKKDKHFRSTKRKGKKKFKFFKKKSRCAWNKSQKCFICGQKGHYAKKCPNKKAKSAKLIQQLVDDVSSDVDIESIFSEQDHADDNTAFVPQSADFVSTISDSEYSSLSEADSLPVSYKATPISHQASHFGAQPGPQVSIQILPDKYVNPVDAIVYIDIGSITIMMNPKVLPLDEWKSHVRYFKAADGKIFTTNLITKAKIGLKIFPSYTLWTHVIRTPLLDKNILIGWDVYCQFKSLRILHTGIRYKRNFKAFFSIPKIFPLFDIQPCFQTIQQKLLQFYTNSHADFYHPNPL</sequence>
<dbReference type="AlphaFoldDB" id="A0AAD5IAJ8"/>
<dbReference type="SMART" id="SM00343">
    <property type="entry name" value="ZnF_C2HC"/>
    <property type="match status" value="1"/>
</dbReference>
<keyword evidence="1" id="KW-0479">Metal-binding</keyword>
<keyword evidence="1" id="KW-0862">Zinc</keyword>
<reference evidence="3" key="2">
    <citation type="submission" date="2023-02" db="EMBL/GenBank/DDBJ databases">
        <authorList>
            <person name="Swenson N.G."/>
            <person name="Wegrzyn J.L."/>
            <person name="Mcevoy S.L."/>
        </authorList>
    </citation>
    <scope>NUCLEOTIDE SEQUENCE</scope>
    <source>
        <strain evidence="3">91603</strain>
        <tissue evidence="3">Leaf</tissue>
    </source>
</reference>
<evidence type="ECO:0000313" key="3">
    <source>
        <dbReference type="EMBL" id="KAI9157027.1"/>
    </source>
</evidence>
<protein>
    <recommendedName>
        <fullName evidence="2">CCHC-type domain-containing protein</fullName>
    </recommendedName>
</protein>
<proteinExistence type="predicted"/>
<dbReference type="PANTHER" id="PTHR48435">
    <property type="entry name" value="POLYPROTEIN"/>
    <property type="match status" value="1"/>
</dbReference>
<dbReference type="Pfam" id="PF00098">
    <property type="entry name" value="zf-CCHC"/>
    <property type="match status" value="1"/>
</dbReference>
<dbReference type="EMBL" id="JAJSOW010000107">
    <property type="protein sequence ID" value="KAI9157027.1"/>
    <property type="molecule type" value="Genomic_DNA"/>
</dbReference>
<keyword evidence="1" id="KW-0863">Zinc-finger</keyword>
<dbReference type="SUPFAM" id="SSF57756">
    <property type="entry name" value="Retrovirus zinc finger-like domains"/>
    <property type="match status" value="1"/>
</dbReference>
<dbReference type="GO" id="GO:0003676">
    <property type="term" value="F:nucleic acid binding"/>
    <property type="evidence" value="ECO:0007669"/>
    <property type="project" value="InterPro"/>
</dbReference>
<dbReference type="GO" id="GO:0008270">
    <property type="term" value="F:zinc ion binding"/>
    <property type="evidence" value="ECO:0007669"/>
    <property type="project" value="UniProtKB-KW"/>
</dbReference>
<dbReference type="InterPro" id="IPR036875">
    <property type="entry name" value="Znf_CCHC_sf"/>
</dbReference>
<name>A0AAD5IAJ8_ACENE</name>
<accession>A0AAD5IAJ8</accession>
<reference evidence="3" key="1">
    <citation type="journal article" date="2022" name="Plant J.">
        <title>Strategies of tolerance reflected in two North American maple genomes.</title>
        <authorList>
            <person name="McEvoy S.L."/>
            <person name="Sezen U.U."/>
            <person name="Trouern-Trend A."/>
            <person name="McMahon S.M."/>
            <person name="Schaberg P.G."/>
            <person name="Yang J."/>
            <person name="Wegrzyn J.L."/>
            <person name="Swenson N.G."/>
        </authorList>
    </citation>
    <scope>NUCLEOTIDE SEQUENCE</scope>
    <source>
        <strain evidence="3">91603</strain>
    </source>
</reference>
<dbReference type="Gene3D" id="4.10.60.10">
    <property type="entry name" value="Zinc finger, CCHC-type"/>
    <property type="match status" value="1"/>
</dbReference>
<evidence type="ECO:0000259" key="2">
    <source>
        <dbReference type="PROSITE" id="PS50158"/>
    </source>
</evidence>
<dbReference type="InterPro" id="IPR001878">
    <property type="entry name" value="Znf_CCHC"/>
</dbReference>
<gene>
    <name evidence="3" type="ORF">LWI28_015671</name>
</gene>
<dbReference type="InterPro" id="IPR053098">
    <property type="entry name" value="Petuviruses_polyprotein"/>
</dbReference>
<evidence type="ECO:0000256" key="1">
    <source>
        <dbReference type="PROSITE-ProRule" id="PRU00047"/>
    </source>
</evidence>
<dbReference type="PANTHER" id="PTHR48435:SF1">
    <property type="entry name" value="POLYPROTEIN"/>
    <property type="match status" value="1"/>
</dbReference>
<evidence type="ECO:0000313" key="4">
    <source>
        <dbReference type="Proteomes" id="UP001064489"/>
    </source>
</evidence>
<dbReference type="Proteomes" id="UP001064489">
    <property type="component" value="Chromosome 12"/>
</dbReference>
<dbReference type="PROSITE" id="PS50158">
    <property type="entry name" value="ZF_CCHC"/>
    <property type="match status" value="1"/>
</dbReference>
<organism evidence="3 4">
    <name type="scientific">Acer negundo</name>
    <name type="common">Box elder</name>
    <dbReference type="NCBI Taxonomy" id="4023"/>
    <lineage>
        <taxon>Eukaryota</taxon>
        <taxon>Viridiplantae</taxon>
        <taxon>Streptophyta</taxon>
        <taxon>Embryophyta</taxon>
        <taxon>Tracheophyta</taxon>
        <taxon>Spermatophyta</taxon>
        <taxon>Magnoliopsida</taxon>
        <taxon>eudicotyledons</taxon>
        <taxon>Gunneridae</taxon>
        <taxon>Pentapetalae</taxon>
        <taxon>rosids</taxon>
        <taxon>malvids</taxon>
        <taxon>Sapindales</taxon>
        <taxon>Sapindaceae</taxon>
        <taxon>Hippocastanoideae</taxon>
        <taxon>Acereae</taxon>
        <taxon>Acer</taxon>
    </lineage>
</organism>
<feature type="domain" description="CCHC-type" evidence="2">
    <location>
        <begin position="224"/>
        <end position="240"/>
    </location>
</feature>
<comment type="caution">
    <text evidence="3">The sequence shown here is derived from an EMBL/GenBank/DDBJ whole genome shotgun (WGS) entry which is preliminary data.</text>
</comment>
<keyword evidence="4" id="KW-1185">Reference proteome</keyword>